<dbReference type="InterPro" id="IPR048960">
    <property type="entry name" value="POLQ-like_helical"/>
</dbReference>
<dbReference type="STRING" id="1054147.F4Q6Y6"/>
<dbReference type="CDD" id="cd18026">
    <property type="entry name" value="DEXHc_POLQ-like"/>
    <property type="match status" value="1"/>
</dbReference>
<name>F4Q6Y6_CACFS</name>
<keyword evidence="3" id="KW-0227">DNA damage</keyword>
<dbReference type="PROSITE" id="PS51194">
    <property type="entry name" value="HELICASE_CTER"/>
    <property type="match status" value="1"/>
</dbReference>
<dbReference type="RefSeq" id="XP_004352621.1">
    <property type="nucleotide sequence ID" value="XM_004352569.1"/>
</dbReference>
<feature type="domain" description="Helicase C-terminal" evidence="11">
    <location>
        <begin position="578"/>
        <end position="769"/>
    </location>
</feature>
<keyword evidence="5" id="KW-0347">Helicase</keyword>
<dbReference type="GO" id="GO:0016787">
    <property type="term" value="F:hydrolase activity"/>
    <property type="evidence" value="ECO:0007669"/>
    <property type="project" value="UniProtKB-KW"/>
</dbReference>
<evidence type="ECO:0000256" key="6">
    <source>
        <dbReference type="ARBA" id="ARBA00022840"/>
    </source>
</evidence>
<dbReference type="GO" id="GO:0003676">
    <property type="term" value="F:nucleic acid binding"/>
    <property type="evidence" value="ECO:0007669"/>
    <property type="project" value="InterPro"/>
</dbReference>
<dbReference type="PANTHER" id="PTHR47961">
    <property type="entry name" value="DNA POLYMERASE THETA, PUTATIVE (AFU_ORTHOLOGUE AFUA_1G05260)-RELATED"/>
    <property type="match status" value="1"/>
</dbReference>
<feature type="region of interest" description="Disordered" evidence="9">
    <location>
        <begin position="1131"/>
        <end position="1164"/>
    </location>
</feature>
<evidence type="ECO:0000256" key="3">
    <source>
        <dbReference type="ARBA" id="ARBA00022763"/>
    </source>
</evidence>
<dbReference type="GeneID" id="14868132"/>
<dbReference type="InterPro" id="IPR050474">
    <property type="entry name" value="Hel308_SKI2-like"/>
</dbReference>
<keyword evidence="7" id="KW-0234">DNA repair</keyword>
<feature type="region of interest" description="Disordered" evidence="9">
    <location>
        <begin position="182"/>
        <end position="222"/>
    </location>
</feature>
<evidence type="ECO:0000259" key="11">
    <source>
        <dbReference type="PROSITE" id="PS51194"/>
    </source>
</evidence>
<dbReference type="SMART" id="SM00490">
    <property type="entry name" value="HELICc"/>
    <property type="match status" value="1"/>
</dbReference>
<reference evidence="13" key="1">
    <citation type="journal article" date="2011" name="Genome Res.">
        <title>Phylogeny-wide analysis of social amoeba genomes highlights ancient origins for complex intercellular communication.</title>
        <authorList>
            <person name="Heidel A.J."/>
            <person name="Lawal H.M."/>
            <person name="Felder M."/>
            <person name="Schilde C."/>
            <person name="Helps N.R."/>
            <person name="Tunggal B."/>
            <person name="Rivero F."/>
            <person name="John U."/>
            <person name="Schleicher M."/>
            <person name="Eichinger L."/>
            <person name="Platzer M."/>
            <person name="Noegel A.A."/>
            <person name="Schaap P."/>
            <person name="Gloeckner G."/>
        </authorList>
    </citation>
    <scope>NUCLEOTIDE SEQUENCE [LARGE SCALE GENOMIC DNA]</scope>
    <source>
        <strain evidence="13">SH3</strain>
    </source>
</reference>
<evidence type="ECO:0000313" key="12">
    <source>
        <dbReference type="EMBL" id="EGG16168.1"/>
    </source>
</evidence>
<dbReference type="FunFam" id="3.40.50.300:FF:000813">
    <property type="entry name" value="helicase POLQ-like isoform X1"/>
    <property type="match status" value="1"/>
</dbReference>
<dbReference type="GO" id="GO:0005524">
    <property type="term" value="F:ATP binding"/>
    <property type="evidence" value="ECO:0007669"/>
    <property type="project" value="UniProtKB-KW"/>
</dbReference>
<organism evidence="12 13">
    <name type="scientific">Cavenderia fasciculata</name>
    <name type="common">Slime mold</name>
    <name type="synonym">Dictyostelium fasciculatum</name>
    <dbReference type="NCBI Taxonomy" id="261658"/>
    <lineage>
        <taxon>Eukaryota</taxon>
        <taxon>Amoebozoa</taxon>
        <taxon>Evosea</taxon>
        <taxon>Eumycetozoa</taxon>
        <taxon>Dictyostelia</taxon>
        <taxon>Acytosteliales</taxon>
        <taxon>Cavenderiaceae</taxon>
        <taxon>Cavenderia</taxon>
    </lineage>
</organism>
<dbReference type="GO" id="GO:0006281">
    <property type="term" value="P:DNA repair"/>
    <property type="evidence" value="ECO:0007669"/>
    <property type="project" value="UniProtKB-KW"/>
</dbReference>
<evidence type="ECO:0008006" key="14">
    <source>
        <dbReference type="Google" id="ProtNLM"/>
    </source>
</evidence>
<feature type="compositionally biased region" description="Low complexity" evidence="9">
    <location>
        <begin position="237"/>
        <end position="255"/>
    </location>
</feature>
<dbReference type="Pfam" id="PF14520">
    <property type="entry name" value="HHH_5"/>
    <property type="match status" value="1"/>
</dbReference>
<evidence type="ECO:0000256" key="8">
    <source>
        <dbReference type="ARBA" id="ARBA00023242"/>
    </source>
</evidence>
<gene>
    <name evidence="12" type="ORF">DFA_09196</name>
</gene>
<evidence type="ECO:0000256" key="7">
    <source>
        <dbReference type="ARBA" id="ARBA00023204"/>
    </source>
</evidence>
<dbReference type="GO" id="GO:0004386">
    <property type="term" value="F:helicase activity"/>
    <property type="evidence" value="ECO:0007669"/>
    <property type="project" value="UniProtKB-KW"/>
</dbReference>
<feature type="compositionally biased region" description="Low complexity" evidence="9">
    <location>
        <begin position="189"/>
        <end position="220"/>
    </location>
</feature>
<keyword evidence="8" id="KW-0539">Nucleus</keyword>
<protein>
    <recommendedName>
        <fullName evidence="14">DNA-directed DNA polymerase</fullName>
    </recommendedName>
</protein>
<dbReference type="InterPro" id="IPR011545">
    <property type="entry name" value="DEAD/DEAH_box_helicase_dom"/>
</dbReference>
<dbReference type="EMBL" id="GL883024">
    <property type="protein sequence ID" value="EGG16168.1"/>
    <property type="molecule type" value="Genomic_DNA"/>
</dbReference>
<keyword evidence="2" id="KW-0547">Nucleotide-binding</keyword>
<dbReference type="InterPro" id="IPR027417">
    <property type="entry name" value="P-loop_NTPase"/>
</dbReference>
<evidence type="ECO:0000256" key="2">
    <source>
        <dbReference type="ARBA" id="ARBA00022741"/>
    </source>
</evidence>
<dbReference type="CDD" id="cd18795">
    <property type="entry name" value="SF2_C_Ski2"/>
    <property type="match status" value="1"/>
</dbReference>
<dbReference type="Proteomes" id="UP000007797">
    <property type="component" value="Unassembled WGS sequence"/>
</dbReference>
<dbReference type="SUPFAM" id="SSF52540">
    <property type="entry name" value="P-loop containing nucleoside triphosphate hydrolases"/>
    <property type="match status" value="1"/>
</dbReference>
<dbReference type="Gene3D" id="1.10.3380.20">
    <property type="match status" value="1"/>
</dbReference>
<feature type="region of interest" description="Disordered" evidence="9">
    <location>
        <begin position="234"/>
        <end position="267"/>
    </location>
</feature>
<dbReference type="SUPFAM" id="SSF158702">
    <property type="entry name" value="Sec63 N-terminal domain-like"/>
    <property type="match status" value="1"/>
</dbReference>
<dbReference type="InterPro" id="IPR001650">
    <property type="entry name" value="Helicase_C-like"/>
</dbReference>
<dbReference type="SMART" id="SM00487">
    <property type="entry name" value="DEXDc"/>
    <property type="match status" value="1"/>
</dbReference>
<accession>F4Q6Y6</accession>
<keyword evidence="13" id="KW-1185">Reference proteome</keyword>
<proteinExistence type="predicted"/>
<evidence type="ECO:0000256" key="5">
    <source>
        <dbReference type="ARBA" id="ARBA00022806"/>
    </source>
</evidence>
<keyword evidence="6" id="KW-0067">ATP-binding</keyword>
<feature type="domain" description="Helicase ATP-binding" evidence="10">
    <location>
        <begin position="424"/>
        <end position="594"/>
    </location>
</feature>
<comment type="subcellular location">
    <subcellularLocation>
        <location evidence="1">Nucleus</location>
    </subcellularLocation>
</comment>
<feature type="compositionally biased region" description="Low complexity" evidence="9">
    <location>
        <begin position="71"/>
        <end position="90"/>
    </location>
</feature>
<evidence type="ECO:0000256" key="9">
    <source>
        <dbReference type="SAM" id="MobiDB-lite"/>
    </source>
</evidence>
<feature type="compositionally biased region" description="Low complexity" evidence="9">
    <location>
        <begin position="333"/>
        <end position="374"/>
    </location>
</feature>
<dbReference type="PANTHER" id="PTHR47961:SF6">
    <property type="entry name" value="DNA-DIRECTED DNA POLYMERASE"/>
    <property type="match status" value="1"/>
</dbReference>
<evidence type="ECO:0000259" key="10">
    <source>
        <dbReference type="PROSITE" id="PS51192"/>
    </source>
</evidence>
<dbReference type="AlphaFoldDB" id="F4Q6Y6"/>
<sequence>MNQSHSSTSSISLINNNNKRICEDPPLVLKHHHQQPISSITNINNNNNGRIDFIPNKAIKSSSGASLSVSSSLVNKSSSGSRTPSLSLTTNSNHHHGGASSAKILPRPTSLLGGQVVLQPKPPSPPNINNINNNNNNNNNNNTIKGNVIRSPAPAPQTTIKRSLLDTNRGLGGVGVISKSMLPIIPPQNNTNTNNNTILKSRQNQSPPQLQLQPQQPQQPKIQSLNMNQSKKISLNTSTTTTSTTSTTSPPINQMKPPPPNVNNNIGDNDSFDFFFEEGSQFCQNDVPLPSTQHKLSQLKELMDNIKADENDELPEMQFIPNYQPPPRNSLINRSSPKRNQQSNNNNNNNNNNQNGKTKNNNNNNNNNQSSSSSPEWKMGDPDSFGLEMVPCCIHLFNLSKAAAIMEDKTKFLYAWQKELLCKPGLLDGTRNFIYSLPTSGGKTLVAEIILLRNVLERKRICLFVLPYVSIVNEKADSFKLLSQQLRFKVEGYYGNQGTIPPTSEPSILICTIEKANLIVNTMIEEDRIMEIGCVVVDELHMVGDGDRGALLELFIAKLMYSTKGNAQIVGMSATIPNLDALQSWLRADLSINGTRDRAIKLARKLRSHTTKDTDGNDINIADINRDRKNQIKARLQDSLGTQQDQEMIFEAIDMGVAFHNSQLSGEERDIIENGFKDRVINILCCTSTLSAGVNLPAKRVVLTSTKMGFDDISVRTYRQMCGRAGRAGFDSNGESYLLSKDQKLPTRLMTQEMEPLISGFNKEPAAVEQKNNNNRKNNQQSNLNYEKLAIDCISSFIANTKHQLLEFLSCTFYFRSIRVPQDHNGTKYEYIKGKLDECMGVLEKEGFIQKKIIDGDEKKVDDRHVLWEPTGLGLATFRSTLNIKEAKYLHLELDKIQRNFNLKEELNSCYVTTPMFGSGLNITINWSNFYTLFKAFDQSRKDVANRLGISLYYIECHCDEEKTNDVYKMETNTPNIRQIHVRFYLAMALSELIQENSLHYVAKKYGIPRGSLQSTMQFCGTWAWMIVTFCKRMQWYSFEAVISEYVKRLDHGVRAEVLPLLEVKGIGKARARALYNAGIKTCKEIASIDPGRLAEKFPKVFDPHSARDIVQSAKRLLDVQAAELRKQADLLSGKTDNEMDGDNNNNNNRDRIAGLGHAGLFRN</sequence>
<evidence type="ECO:0000256" key="4">
    <source>
        <dbReference type="ARBA" id="ARBA00022801"/>
    </source>
</evidence>
<feature type="compositionally biased region" description="Low complexity" evidence="9">
    <location>
        <begin position="127"/>
        <end position="142"/>
    </location>
</feature>
<evidence type="ECO:0000313" key="13">
    <source>
        <dbReference type="Proteomes" id="UP000007797"/>
    </source>
</evidence>
<evidence type="ECO:0000256" key="1">
    <source>
        <dbReference type="ARBA" id="ARBA00004123"/>
    </source>
</evidence>
<keyword evidence="4" id="KW-0378">Hydrolase</keyword>
<dbReference type="Gene3D" id="3.40.50.300">
    <property type="entry name" value="P-loop containing nucleotide triphosphate hydrolases"/>
    <property type="match status" value="2"/>
</dbReference>
<dbReference type="Pfam" id="PF00271">
    <property type="entry name" value="Helicase_C"/>
    <property type="match status" value="1"/>
</dbReference>
<dbReference type="PROSITE" id="PS51192">
    <property type="entry name" value="HELICASE_ATP_BIND_1"/>
    <property type="match status" value="1"/>
</dbReference>
<dbReference type="Pfam" id="PF21099">
    <property type="entry name" value="POLQ_helical"/>
    <property type="match status" value="1"/>
</dbReference>
<dbReference type="KEGG" id="dfa:DFA_09196"/>
<dbReference type="Pfam" id="PF00270">
    <property type="entry name" value="DEAD"/>
    <property type="match status" value="1"/>
</dbReference>
<dbReference type="OrthoDB" id="2320933at2759"/>
<dbReference type="GO" id="GO:0005634">
    <property type="term" value="C:nucleus"/>
    <property type="evidence" value="ECO:0007669"/>
    <property type="project" value="UniProtKB-SubCell"/>
</dbReference>
<dbReference type="InterPro" id="IPR014001">
    <property type="entry name" value="Helicase_ATP-bd"/>
</dbReference>
<feature type="region of interest" description="Disordered" evidence="9">
    <location>
        <begin position="317"/>
        <end position="380"/>
    </location>
</feature>
<feature type="region of interest" description="Disordered" evidence="9">
    <location>
        <begin position="71"/>
        <end position="154"/>
    </location>
</feature>